<keyword evidence="4 6" id="KW-1133">Transmembrane helix</keyword>
<comment type="caution">
    <text evidence="7">The sequence shown here is derived from an EMBL/GenBank/DDBJ whole genome shotgun (WGS) entry which is preliminary data.</text>
</comment>
<dbReference type="PANTHER" id="PTHR11048">
    <property type="entry name" value="PRENYLTRANSFERASES"/>
    <property type="match status" value="1"/>
</dbReference>
<feature type="transmembrane region" description="Helical" evidence="6">
    <location>
        <begin position="274"/>
        <end position="293"/>
    </location>
</feature>
<sequence length="294" mass="33994">MNKVKHYLQLMRIHQWVKNFFIFLPLFFSFKMDHIPLLIADLWAFVGFCLIASSIYIINDWNDIATDRLHPEKRNRPLASGAINKKEALLMILSLVAVGVSVYIFVLGNYIALALLVSYFILNIFYSLRLKHIPVIDISIVAIGFVIRIFIGGVVTDTPLSRWIVVMTFLLAIFLALGKRRDDVVIYEETGDKVRKNVDGYNIPFLNVAIVVVAAVMMVAYIMYTISQEVTEHNGDNLYLTSFFVFIGLFRYLQIIFVEERSGNPTLIFLKDNFIRIIIILWIISFFVITKFFR</sequence>
<evidence type="ECO:0000256" key="2">
    <source>
        <dbReference type="ARBA" id="ARBA00022475"/>
    </source>
</evidence>
<dbReference type="Gene3D" id="1.10.357.140">
    <property type="entry name" value="UbiA prenyltransferase"/>
    <property type="match status" value="1"/>
</dbReference>
<dbReference type="OrthoDB" id="9803632at2"/>
<keyword evidence="3 6" id="KW-0812">Transmembrane</keyword>
<name>A0A4Y9ITB3_9BACT</name>
<evidence type="ECO:0000256" key="3">
    <source>
        <dbReference type="ARBA" id="ARBA00022692"/>
    </source>
</evidence>
<dbReference type="GO" id="GO:0016765">
    <property type="term" value="F:transferase activity, transferring alkyl or aryl (other than methyl) groups"/>
    <property type="evidence" value="ECO:0007669"/>
    <property type="project" value="InterPro"/>
</dbReference>
<evidence type="ECO:0000256" key="6">
    <source>
        <dbReference type="SAM" id="Phobius"/>
    </source>
</evidence>
<proteinExistence type="predicted"/>
<organism evidence="7 8">
    <name type="scientific">Dysgonomonas mossii</name>
    <dbReference type="NCBI Taxonomy" id="163665"/>
    <lineage>
        <taxon>Bacteria</taxon>
        <taxon>Pseudomonadati</taxon>
        <taxon>Bacteroidota</taxon>
        <taxon>Bacteroidia</taxon>
        <taxon>Bacteroidales</taxon>
        <taxon>Dysgonomonadaceae</taxon>
        <taxon>Dysgonomonas</taxon>
    </lineage>
</organism>
<dbReference type="InterPro" id="IPR044878">
    <property type="entry name" value="UbiA_sf"/>
</dbReference>
<keyword evidence="5 6" id="KW-0472">Membrane</keyword>
<dbReference type="PANTHER" id="PTHR11048:SF5">
    <property type="entry name" value="DECAPRENYL-PHOSPHATE PHOSPHORIBOSYLTRANSFERASE"/>
    <property type="match status" value="1"/>
</dbReference>
<accession>A0A4Y9ITB3</accession>
<protein>
    <submittedName>
        <fullName evidence="7">Prenyltransferase</fullName>
    </submittedName>
</protein>
<reference evidence="7 8" key="1">
    <citation type="submission" date="2019-03" db="EMBL/GenBank/DDBJ databases">
        <title>Diversity of the mouse oral microbiome.</title>
        <authorList>
            <person name="Joseph S."/>
            <person name="Aduse-Opoku J."/>
            <person name="Curtis M."/>
            <person name="Wade W."/>
            <person name="Hashim A."/>
        </authorList>
    </citation>
    <scope>NUCLEOTIDE SEQUENCE [LARGE SCALE GENOMIC DNA]</scope>
    <source>
        <strain evidence="7 8">P11</strain>
    </source>
</reference>
<feature type="transmembrane region" description="Helical" evidence="6">
    <location>
        <begin position="238"/>
        <end position="258"/>
    </location>
</feature>
<evidence type="ECO:0000256" key="1">
    <source>
        <dbReference type="ARBA" id="ARBA00004141"/>
    </source>
</evidence>
<dbReference type="RefSeq" id="WP_135104041.1">
    <property type="nucleotide sequence ID" value="NZ_JADGKW010000001.1"/>
</dbReference>
<dbReference type="InterPro" id="IPR039653">
    <property type="entry name" value="Prenyltransferase"/>
</dbReference>
<dbReference type="EMBL" id="SPPK01000001">
    <property type="protein sequence ID" value="TFU91019.1"/>
    <property type="molecule type" value="Genomic_DNA"/>
</dbReference>
<feature type="transmembrane region" description="Helical" evidence="6">
    <location>
        <begin position="160"/>
        <end position="177"/>
    </location>
</feature>
<feature type="transmembrane region" description="Helical" evidence="6">
    <location>
        <begin position="16"/>
        <end position="32"/>
    </location>
</feature>
<evidence type="ECO:0000313" key="7">
    <source>
        <dbReference type="EMBL" id="TFU91019.1"/>
    </source>
</evidence>
<feature type="transmembrane region" description="Helical" evidence="6">
    <location>
        <begin position="135"/>
        <end position="154"/>
    </location>
</feature>
<dbReference type="AlphaFoldDB" id="A0A4Y9ITB3"/>
<feature type="transmembrane region" description="Helical" evidence="6">
    <location>
        <begin position="88"/>
        <end position="105"/>
    </location>
</feature>
<comment type="subcellular location">
    <subcellularLocation>
        <location evidence="1">Membrane</location>
        <topology evidence="1">Multi-pass membrane protein</topology>
    </subcellularLocation>
</comment>
<keyword evidence="7" id="KW-0808">Transferase</keyword>
<dbReference type="Proteomes" id="UP000298285">
    <property type="component" value="Unassembled WGS sequence"/>
</dbReference>
<dbReference type="Pfam" id="PF01040">
    <property type="entry name" value="UbiA"/>
    <property type="match status" value="1"/>
</dbReference>
<dbReference type="CDD" id="cd13963">
    <property type="entry name" value="PT_UbiA_2"/>
    <property type="match status" value="1"/>
</dbReference>
<keyword evidence="2" id="KW-1003">Cell membrane</keyword>
<evidence type="ECO:0000256" key="4">
    <source>
        <dbReference type="ARBA" id="ARBA00022989"/>
    </source>
</evidence>
<dbReference type="InterPro" id="IPR000537">
    <property type="entry name" value="UbiA_prenyltransferase"/>
</dbReference>
<gene>
    <name evidence="7" type="ORF">E4T88_03300</name>
</gene>
<evidence type="ECO:0000256" key="5">
    <source>
        <dbReference type="ARBA" id="ARBA00023136"/>
    </source>
</evidence>
<evidence type="ECO:0000313" key="8">
    <source>
        <dbReference type="Proteomes" id="UP000298285"/>
    </source>
</evidence>
<feature type="transmembrane region" description="Helical" evidence="6">
    <location>
        <begin position="38"/>
        <end position="58"/>
    </location>
</feature>
<feature type="transmembrane region" description="Helical" evidence="6">
    <location>
        <begin position="205"/>
        <end position="226"/>
    </location>
</feature>
<dbReference type="GO" id="GO:0009247">
    <property type="term" value="P:glycolipid biosynthetic process"/>
    <property type="evidence" value="ECO:0007669"/>
    <property type="project" value="TreeGrafter"/>
</dbReference>
<dbReference type="GO" id="GO:0005886">
    <property type="term" value="C:plasma membrane"/>
    <property type="evidence" value="ECO:0007669"/>
    <property type="project" value="TreeGrafter"/>
</dbReference>